<sequence>MPPEMAIYGRGVRSQSISSDRPSLTGYGGLLSPPLSISPDPAFIAASAASQIVTNDHDSQPESWLDQHGIEPSGETALVAPPALKLVNRFLDQILFNFLSVSKSTSLAALRPAVSEVLKPKLAKDAINGADQELHEYLGGGDDEDIMALHNESEASGDWDLELVWKRTRLRCMVYSSLGDMEEEDEDFYTEQDHLDSTTSDGQSSALGVVSPAVAIFLTSILEFVGEQVLVVAGQASYQRLRTKLEKEARDGTSTPADIAERVVVEEFDMERVALDRTLGRLWRGWKKRIRSPTNSISITRSFSKESLFSQPQSSQAASISPDEPMDEELRRPSLAAVLAEYEYAAGIPLPMSVDDIREIEIPGLAAQSDDDETDASSSDDEVQMAPRPKSMIFYDHAVQYPATPTSPLPSVSPIQNPRKRANSLPTPAASPYSLKRQRALVGESAEPGEEEEQQVLETEPKTQDEDPEKEIDSKESPEEGESVITRALAGAAVLGAAAVGGIVAIANGEAPQTSVDSKSEVDPEEEFTEEPQILTSSRISIGGRISPDDLKNVPGEASRRSSIRSHSVHSLRVIDVAKSPTLSRAGSMEANDYIARPVMLSRSNSTHSPLLESQAPRIASPVSRSSNNSPHVLNRPSLTSTPTRNSLGDSILEVEEKEHYESESEIMTAVPADFAAAMQGVDVDLSTISQPFGSSVFPRSKPTPAPFVLAAAPPARHNGEVNGQGNNKENVQPTGRLAFSKTPSAENGVPPLTPLRELMEVAPDTSDEGSSMAPSRDAYSMSEHGINDYSPTASAVSHGQRTGEPMRSIRSQNANIPRSSPPRSTREDSTRRISDQSKTNLSIRTSNSTSSGASQKLVAKRASEDNDSPATIEDKSQSFEQLIRSDQTIQYTLTPENMRNIEAPESPRTLSNTQDVPRPSTTRSRSSSANKTNGLRAHPPTDILKTAPPFKSIPRPVPNLNTASRLRSNAPQPRDARVDRDSIGDFADFIRSTGPANSYEQMPKSVQSHRGTNGTPRNFSGSVPRVASPMSVPRRAESSAGRKKLQARDAVVPRGDSISDLIDFVRSGPQLEKNSHRIPRTVAPFRTTMDSDQMSGAVGGKAIDATIPDARYSQTSASVTSSVTSQSALLKNASMNRPLPNEDVQEFDEEDMMPKRKTRRVKDPYAIDFSDEEEEIQVATRSKPMPKEESLADFLRNVPPPPSPLATSSVFDSVLKPPGKDIRKKSSTPSLMSRFGRNGSGPHSAPKPKSSGNDSRSSIRNGASMHKPITVKHNPAATPWDASHNDNYASQAESARNKVPRKAYQPRDAVLSSTNRTNDLADFLMRSEPPSSVQAQPQTFAPTLQKEEASAFQRMFGRKKVH</sequence>
<feature type="compositionally biased region" description="Basic and acidic residues" evidence="1">
    <location>
        <begin position="459"/>
        <end position="478"/>
    </location>
</feature>
<feature type="region of interest" description="Disordered" evidence="1">
    <location>
        <begin position="995"/>
        <end position="1052"/>
    </location>
</feature>
<evidence type="ECO:0000256" key="1">
    <source>
        <dbReference type="SAM" id="MobiDB-lite"/>
    </source>
</evidence>
<dbReference type="Proteomes" id="UP000566819">
    <property type="component" value="Unassembled WGS sequence"/>
</dbReference>
<feature type="compositionally biased region" description="Low complexity" evidence="1">
    <location>
        <begin position="310"/>
        <end position="322"/>
    </location>
</feature>
<feature type="compositionally biased region" description="Low complexity" evidence="1">
    <location>
        <begin position="918"/>
        <end position="929"/>
    </location>
</feature>
<feature type="region of interest" description="Disordered" evidence="1">
    <location>
        <begin position="891"/>
        <end position="980"/>
    </location>
</feature>
<evidence type="ECO:0000313" key="2">
    <source>
        <dbReference type="EMBL" id="KAF4625354.1"/>
    </source>
</evidence>
<evidence type="ECO:0008006" key="4">
    <source>
        <dbReference type="Google" id="ProtNLM"/>
    </source>
</evidence>
<keyword evidence="3" id="KW-1185">Reference proteome</keyword>
<gene>
    <name evidence="2" type="ORF">G7Y89_g12813</name>
</gene>
<evidence type="ECO:0000313" key="3">
    <source>
        <dbReference type="Proteomes" id="UP000566819"/>
    </source>
</evidence>
<feature type="compositionally biased region" description="Polar residues" evidence="1">
    <location>
        <begin position="960"/>
        <end position="972"/>
    </location>
</feature>
<feature type="region of interest" description="Disordered" evidence="1">
    <location>
        <begin position="719"/>
        <end position="878"/>
    </location>
</feature>
<feature type="compositionally biased region" description="Polar residues" evidence="1">
    <location>
        <begin position="790"/>
        <end position="801"/>
    </location>
</feature>
<feature type="region of interest" description="Disordered" evidence="1">
    <location>
        <begin position="1174"/>
        <end position="1317"/>
    </location>
</feature>
<organism evidence="2 3">
    <name type="scientific">Cudoniella acicularis</name>
    <dbReference type="NCBI Taxonomy" id="354080"/>
    <lineage>
        <taxon>Eukaryota</taxon>
        <taxon>Fungi</taxon>
        <taxon>Dikarya</taxon>
        <taxon>Ascomycota</taxon>
        <taxon>Pezizomycotina</taxon>
        <taxon>Leotiomycetes</taxon>
        <taxon>Helotiales</taxon>
        <taxon>Tricladiaceae</taxon>
        <taxon>Cudoniella</taxon>
    </lineage>
</organism>
<accession>A0A8H4R826</accession>
<feature type="compositionally biased region" description="Polar residues" evidence="1">
    <location>
        <begin position="995"/>
        <end position="1022"/>
    </location>
</feature>
<name>A0A8H4R826_9HELO</name>
<feature type="region of interest" description="Disordered" evidence="1">
    <location>
        <begin position="405"/>
        <end position="483"/>
    </location>
</feature>
<proteinExistence type="predicted"/>
<feature type="compositionally biased region" description="Polar residues" evidence="1">
    <location>
        <begin position="837"/>
        <end position="855"/>
    </location>
</feature>
<reference evidence="2 3" key="1">
    <citation type="submission" date="2020-03" db="EMBL/GenBank/DDBJ databases">
        <title>Draft Genome Sequence of Cudoniella acicularis.</title>
        <authorList>
            <person name="Buettner E."/>
            <person name="Kellner H."/>
        </authorList>
    </citation>
    <scope>NUCLEOTIDE SEQUENCE [LARGE SCALE GENOMIC DNA]</scope>
    <source>
        <strain evidence="2 3">DSM 108380</strain>
    </source>
</reference>
<protein>
    <recommendedName>
        <fullName evidence="4">Flo11</fullName>
    </recommendedName>
</protein>
<feature type="compositionally biased region" description="Low complexity" evidence="1">
    <location>
        <begin position="537"/>
        <end position="546"/>
    </location>
</feature>
<comment type="caution">
    <text evidence="2">The sequence shown here is derived from an EMBL/GenBank/DDBJ whole genome shotgun (WGS) entry which is preliminary data.</text>
</comment>
<feature type="compositionally biased region" description="Polar residues" evidence="1">
    <location>
        <begin position="1286"/>
        <end position="1295"/>
    </location>
</feature>
<feature type="region of interest" description="Disordered" evidence="1">
    <location>
        <begin position="509"/>
        <end position="565"/>
    </location>
</feature>
<feature type="compositionally biased region" description="Polar residues" evidence="1">
    <location>
        <begin position="1251"/>
        <end position="1262"/>
    </location>
</feature>
<feature type="region of interest" description="Disordered" evidence="1">
    <location>
        <begin position="1"/>
        <end position="20"/>
    </location>
</feature>
<feature type="region of interest" description="Disordered" evidence="1">
    <location>
        <begin position="364"/>
        <end position="387"/>
    </location>
</feature>
<feature type="compositionally biased region" description="Polar residues" evidence="1">
    <location>
        <begin position="722"/>
        <end position="734"/>
    </location>
</feature>
<feature type="compositionally biased region" description="Basic and acidic residues" evidence="1">
    <location>
        <begin position="825"/>
        <end position="836"/>
    </location>
</feature>
<feature type="region of interest" description="Disordered" evidence="1">
    <location>
        <begin position="308"/>
        <end position="331"/>
    </location>
</feature>
<feature type="compositionally biased region" description="Polar residues" evidence="1">
    <location>
        <begin position="405"/>
        <end position="416"/>
    </location>
</feature>
<feature type="region of interest" description="Disordered" evidence="1">
    <location>
        <begin position="617"/>
        <end position="648"/>
    </location>
</feature>
<feature type="compositionally biased region" description="Polar residues" evidence="1">
    <location>
        <begin position="810"/>
        <end position="824"/>
    </location>
</feature>
<dbReference type="EMBL" id="JAAMPI010001403">
    <property type="protein sequence ID" value="KAF4625354.1"/>
    <property type="molecule type" value="Genomic_DNA"/>
</dbReference>
<feature type="compositionally biased region" description="Acidic residues" evidence="1">
    <location>
        <begin position="369"/>
        <end position="383"/>
    </location>
</feature>
<feature type="compositionally biased region" description="Polar residues" evidence="1">
    <location>
        <begin position="623"/>
        <end position="648"/>
    </location>
</feature>
<dbReference type="OrthoDB" id="5382203at2759"/>